<evidence type="ECO:0000256" key="8">
    <source>
        <dbReference type="SAM" id="Phobius"/>
    </source>
</evidence>
<evidence type="ECO:0000313" key="10">
    <source>
        <dbReference type="Proteomes" id="UP000266841"/>
    </source>
</evidence>
<sequence>MSELLHRRATSNKVAASRERRVKRLNGRRKSGFGGFGHRKQSSDGNRLAGALVIAAALAGISLVSLWIRALVHVSEGPHKTARNGHGTNGIDAHARGGDTSSSGNESPYTTEALNKNPYLGWQPKASHPHHDNGKTFSVRECFKNDPKTPASKQPYGCSERPDELGPAPPVEKDWVPDVTMIRKMLMYGKDIDGQDFPPALAEEFCEDIGVQGGRSGDTNKECVLESMIRTTGPLNSTTVTIHPSNHYGTRGENSADKGVTVRAPRLMCLVYTMADAHSNRIRAMRETWAGGCDGFLAFSTESDPRLPAISLEHEGPESYDNNGADPKTATYFVGRRFNSGGAGRPDYFNSGGAGYALSQATLRAYLENMDDTRHCAAAGRTSMEDVMIARCLSHLGISFTDTRDQNGRERFHPFAPGSHLHWRPPGPKQPRDWYEDYWCVDVTGVHSEIKLVTFQSMLPWTPSSRADPKSNAIMAIMLPWTPSSNMSSRNQKTYVFISLDDLSRHVGNMSSGLGHINLLPRRLGLAVTTITMINSPVAGISSTLPSPDISSIY</sequence>
<evidence type="ECO:0000256" key="5">
    <source>
        <dbReference type="ARBA" id="ARBA00022989"/>
    </source>
</evidence>
<dbReference type="EMBL" id="AGNL01018156">
    <property type="protein sequence ID" value="EJK63572.1"/>
    <property type="molecule type" value="Genomic_DNA"/>
</dbReference>
<evidence type="ECO:0000313" key="9">
    <source>
        <dbReference type="EMBL" id="EJK63572.1"/>
    </source>
</evidence>
<dbReference type="AlphaFoldDB" id="K0SZC4"/>
<feature type="region of interest" description="Disordered" evidence="7">
    <location>
        <begin position="80"/>
        <end position="112"/>
    </location>
</feature>
<comment type="similarity">
    <text evidence="2">Belongs to the glycosyltransferase 31 family. Beta3-Gal-T subfamily.</text>
</comment>
<keyword evidence="6 8" id="KW-0472">Membrane</keyword>
<reference evidence="9 10" key="1">
    <citation type="journal article" date="2012" name="Genome Biol.">
        <title>Genome and low-iron response of an oceanic diatom adapted to chronic iron limitation.</title>
        <authorList>
            <person name="Lommer M."/>
            <person name="Specht M."/>
            <person name="Roy A.S."/>
            <person name="Kraemer L."/>
            <person name="Andreson R."/>
            <person name="Gutowska M.A."/>
            <person name="Wolf J."/>
            <person name="Bergner S.V."/>
            <person name="Schilhabel M.B."/>
            <person name="Klostermeier U.C."/>
            <person name="Beiko R.G."/>
            <person name="Rosenstiel P."/>
            <person name="Hippler M."/>
            <person name="Laroche J."/>
        </authorList>
    </citation>
    <scope>NUCLEOTIDE SEQUENCE [LARGE SCALE GENOMIC DNA]</scope>
    <source>
        <strain evidence="9 10">CCMP1005</strain>
    </source>
</reference>
<accession>K0SZC4</accession>
<gene>
    <name evidence="9" type="ORF">THAOC_15763</name>
</gene>
<feature type="region of interest" description="Disordered" evidence="7">
    <location>
        <begin position="144"/>
        <end position="172"/>
    </location>
</feature>
<evidence type="ECO:0000256" key="7">
    <source>
        <dbReference type="SAM" id="MobiDB-lite"/>
    </source>
</evidence>
<dbReference type="eggNOG" id="KOG2246">
    <property type="taxonomic scope" value="Eukaryota"/>
</dbReference>
<feature type="region of interest" description="Disordered" evidence="7">
    <location>
        <begin position="1"/>
        <end position="21"/>
    </location>
</feature>
<keyword evidence="4" id="KW-0735">Signal-anchor</keyword>
<dbReference type="PANTHER" id="PTHR23033">
    <property type="entry name" value="BETA1,3-GALACTOSYLTRANSFERASE"/>
    <property type="match status" value="1"/>
</dbReference>
<keyword evidence="5 8" id="KW-1133">Transmembrane helix</keyword>
<organism evidence="9 10">
    <name type="scientific">Thalassiosira oceanica</name>
    <name type="common">Marine diatom</name>
    <dbReference type="NCBI Taxonomy" id="159749"/>
    <lineage>
        <taxon>Eukaryota</taxon>
        <taxon>Sar</taxon>
        <taxon>Stramenopiles</taxon>
        <taxon>Ochrophyta</taxon>
        <taxon>Bacillariophyta</taxon>
        <taxon>Coscinodiscophyceae</taxon>
        <taxon>Thalassiosirophycidae</taxon>
        <taxon>Thalassiosirales</taxon>
        <taxon>Thalassiosiraceae</taxon>
        <taxon>Thalassiosira</taxon>
    </lineage>
</organism>
<evidence type="ECO:0000256" key="1">
    <source>
        <dbReference type="ARBA" id="ARBA00004606"/>
    </source>
</evidence>
<protein>
    <submittedName>
        <fullName evidence="9">Uncharacterized protein</fullName>
    </submittedName>
</protein>
<dbReference type="GO" id="GO:0016263">
    <property type="term" value="F:glycoprotein-N-acetylgalactosamine 3-beta-galactosyltransferase activity"/>
    <property type="evidence" value="ECO:0007669"/>
    <property type="project" value="TreeGrafter"/>
</dbReference>
<comment type="subcellular location">
    <subcellularLocation>
        <location evidence="1">Membrane</location>
        <topology evidence="1">Single-pass type II membrane protein</topology>
    </subcellularLocation>
</comment>
<evidence type="ECO:0000256" key="3">
    <source>
        <dbReference type="ARBA" id="ARBA00022692"/>
    </source>
</evidence>
<dbReference type="InterPro" id="IPR026050">
    <property type="entry name" value="C1GALT1/C1GALT1_chp1"/>
</dbReference>
<name>K0SZC4_THAOC</name>
<evidence type="ECO:0000256" key="2">
    <source>
        <dbReference type="ARBA" id="ARBA00006462"/>
    </source>
</evidence>
<keyword evidence="10" id="KW-1185">Reference proteome</keyword>
<dbReference type="OrthoDB" id="414175at2759"/>
<proteinExistence type="inferred from homology"/>
<feature type="region of interest" description="Disordered" evidence="7">
    <location>
        <begin position="235"/>
        <end position="257"/>
    </location>
</feature>
<feature type="compositionally biased region" description="Polar residues" evidence="7">
    <location>
        <begin position="235"/>
        <end position="248"/>
    </location>
</feature>
<dbReference type="GO" id="GO:0016020">
    <property type="term" value="C:membrane"/>
    <property type="evidence" value="ECO:0007669"/>
    <property type="project" value="UniProtKB-SubCell"/>
</dbReference>
<feature type="transmembrane region" description="Helical" evidence="8">
    <location>
        <begin position="48"/>
        <end position="68"/>
    </location>
</feature>
<feature type="compositionally biased region" description="Polar residues" evidence="7">
    <location>
        <begin position="99"/>
        <end position="112"/>
    </location>
</feature>
<dbReference type="PANTHER" id="PTHR23033:SF14">
    <property type="entry name" value="GLYCOPROTEIN-N-ACETYLGALACTOSAMINE 3-BETA-GALACTOSYLTRANSFERASE 1-RELATED"/>
    <property type="match status" value="1"/>
</dbReference>
<comment type="caution">
    <text evidence="9">The sequence shown here is derived from an EMBL/GenBank/DDBJ whole genome shotgun (WGS) entry which is preliminary data.</text>
</comment>
<dbReference type="Gene3D" id="3.90.550.50">
    <property type="match status" value="1"/>
</dbReference>
<keyword evidence="3 8" id="KW-0812">Transmembrane</keyword>
<dbReference type="Proteomes" id="UP000266841">
    <property type="component" value="Unassembled WGS sequence"/>
</dbReference>
<evidence type="ECO:0000256" key="4">
    <source>
        <dbReference type="ARBA" id="ARBA00022968"/>
    </source>
</evidence>
<evidence type="ECO:0000256" key="6">
    <source>
        <dbReference type="ARBA" id="ARBA00023136"/>
    </source>
</evidence>